<proteinExistence type="predicted"/>
<evidence type="ECO:0000313" key="1">
    <source>
        <dbReference type="EMBL" id="OAM87420.1"/>
    </source>
</evidence>
<evidence type="ECO:0000313" key="2">
    <source>
        <dbReference type="Proteomes" id="UP000078486"/>
    </source>
</evidence>
<dbReference type="EMBL" id="LRRQ01000171">
    <property type="protein sequence ID" value="OAM87420.1"/>
    <property type="molecule type" value="Genomic_DNA"/>
</dbReference>
<organism evidence="1 2">
    <name type="scientific">Termitidicoccus mucosus</name>
    <dbReference type="NCBI Taxonomy" id="1184151"/>
    <lineage>
        <taxon>Bacteria</taxon>
        <taxon>Pseudomonadati</taxon>
        <taxon>Verrucomicrobiota</taxon>
        <taxon>Opitutia</taxon>
        <taxon>Opitutales</taxon>
        <taxon>Opitutaceae</taxon>
        <taxon>Termitidicoccus</taxon>
    </lineage>
</organism>
<dbReference type="STRING" id="1184151.AW736_22900"/>
<accession>A0A178IBR3</accession>
<reference evidence="1 2" key="1">
    <citation type="submission" date="2016-01" db="EMBL/GenBank/DDBJ databases">
        <title>High potential of lignocellulose degradation of a new Verrucomicrobia species.</title>
        <authorList>
            <person name="Wang Y."/>
            <person name="Shi Y."/>
            <person name="Qiu Z."/>
            <person name="Liu S."/>
            <person name="Yang H."/>
        </authorList>
    </citation>
    <scope>NUCLEOTIDE SEQUENCE [LARGE SCALE GENOMIC DNA]</scope>
    <source>
        <strain evidence="1 2">TSB47</strain>
    </source>
</reference>
<comment type="caution">
    <text evidence="1">The sequence shown here is derived from an EMBL/GenBank/DDBJ whole genome shotgun (WGS) entry which is preliminary data.</text>
</comment>
<dbReference type="RefSeq" id="WP_068772616.1">
    <property type="nucleotide sequence ID" value="NZ_CP109796.1"/>
</dbReference>
<dbReference type="AlphaFoldDB" id="A0A178IBR3"/>
<protein>
    <submittedName>
        <fullName evidence="1">Uncharacterized protein</fullName>
    </submittedName>
</protein>
<keyword evidence="2" id="KW-1185">Reference proteome</keyword>
<dbReference type="Proteomes" id="UP000078486">
    <property type="component" value="Unassembled WGS sequence"/>
</dbReference>
<name>A0A178IBR3_9BACT</name>
<gene>
    <name evidence="1" type="ORF">AW736_22900</name>
</gene>
<sequence length="181" mass="19103">MPSSSPQFQTVGPHAVPKVFFPGQLLWELLPEGSRGGVARVCLAGADGMITASGGIGAKAFSDAGNMFFLQRILPRRICVHYHLHAGRADIVLSDDQHLVWRMCEKLAFEGSALPAPPLPDGGPLARGSLHDLLQFVSPASIRIFDVSPGNPHPSVEITSATSLCVDVLKPVSRMAGACAA</sequence>